<organism evidence="1 2">
    <name type="scientific">Labrys miyagiensis</name>
    <dbReference type="NCBI Taxonomy" id="346912"/>
    <lineage>
        <taxon>Bacteria</taxon>
        <taxon>Pseudomonadati</taxon>
        <taxon>Pseudomonadota</taxon>
        <taxon>Alphaproteobacteria</taxon>
        <taxon>Hyphomicrobiales</taxon>
        <taxon>Xanthobacteraceae</taxon>
        <taxon>Labrys</taxon>
    </lineage>
</organism>
<gene>
    <name evidence="1" type="ORF">GCM10007874_40470</name>
</gene>
<sequence>MALAEGWRHSRPNAQMPSICEFRSVRCLDGDVNGRHLAGVPTAENKITAPVPSLFRRGVGNGPPFLPSQSCGYAADHNTFNVERLKQLQAAALELWHCATAISA</sequence>
<evidence type="ECO:0000313" key="2">
    <source>
        <dbReference type="Proteomes" id="UP001156882"/>
    </source>
</evidence>
<accession>A0ABQ6CMG2</accession>
<name>A0ABQ6CMG2_9HYPH</name>
<protein>
    <submittedName>
        <fullName evidence="1">Uncharacterized protein</fullName>
    </submittedName>
</protein>
<dbReference type="EMBL" id="BSPC01000039">
    <property type="protein sequence ID" value="GLS21030.1"/>
    <property type="molecule type" value="Genomic_DNA"/>
</dbReference>
<evidence type="ECO:0000313" key="1">
    <source>
        <dbReference type="EMBL" id="GLS21030.1"/>
    </source>
</evidence>
<dbReference type="Proteomes" id="UP001156882">
    <property type="component" value="Unassembled WGS sequence"/>
</dbReference>
<comment type="caution">
    <text evidence="1">The sequence shown here is derived from an EMBL/GenBank/DDBJ whole genome shotgun (WGS) entry which is preliminary data.</text>
</comment>
<reference evidence="2" key="1">
    <citation type="journal article" date="2019" name="Int. J. Syst. Evol. Microbiol.">
        <title>The Global Catalogue of Microorganisms (GCM) 10K type strain sequencing project: providing services to taxonomists for standard genome sequencing and annotation.</title>
        <authorList>
            <consortium name="The Broad Institute Genomics Platform"/>
            <consortium name="The Broad Institute Genome Sequencing Center for Infectious Disease"/>
            <person name="Wu L."/>
            <person name="Ma J."/>
        </authorList>
    </citation>
    <scope>NUCLEOTIDE SEQUENCE [LARGE SCALE GENOMIC DNA]</scope>
    <source>
        <strain evidence="2">NBRC 101365</strain>
    </source>
</reference>
<proteinExistence type="predicted"/>
<keyword evidence="2" id="KW-1185">Reference proteome</keyword>